<evidence type="ECO:0000313" key="2">
    <source>
        <dbReference type="EMBL" id="QQP91316.1"/>
    </source>
</evidence>
<dbReference type="RefSeq" id="WP_201079099.1">
    <property type="nucleotide sequence ID" value="NZ_CP067420.1"/>
</dbReference>
<evidence type="ECO:0000256" key="1">
    <source>
        <dbReference type="SAM" id="SignalP"/>
    </source>
</evidence>
<accession>A0ABX7BAC4</accession>
<reference evidence="2" key="1">
    <citation type="submission" date="2021-02" db="EMBL/GenBank/DDBJ databases">
        <title>Skermanella TT6 skin isolate.</title>
        <authorList>
            <person name="Lee K."/>
            <person name="Ganzorig M."/>
        </authorList>
    </citation>
    <scope>NUCLEOTIDE SEQUENCE</scope>
    <source>
        <strain evidence="2">TT6</strain>
    </source>
</reference>
<feature type="signal peptide" evidence="1">
    <location>
        <begin position="1"/>
        <end position="39"/>
    </location>
</feature>
<name>A0ABX7BAC4_9PROT</name>
<protein>
    <submittedName>
        <fullName evidence="2">Uncharacterized protein</fullName>
    </submittedName>
</protein>
<feature type="chain" id="PRO_5047545669" evidence="1">
    <location>
        <begin position="40"/>
        <end position="207"/>
    </location>
</feature>
<gene>
    <name evidence="2" type="ORF">IGS68_08960</name>
</gene>
<proteinExistence type="predicted"/>
<dbReference type="Proteomes" id="UP000595197">
    <property type="component" value="Chromosome"/>
</dbReference>
<sequence length="207" mass="22615">MTTSTAYPEAPQPAGPELRRTLVRCLAAAILLLSASASAQTTDDAPRTEAADWIVSETASPVDYSRQVSATMLSAAPPGGREMSFAMHCRQGKTELVLGVPDFARYPAGTALVLEFLPLTEEGLRDRTVERRWVRHRGQEQRWNELSGTTDVSLRGDTVGFLKQLPDGGRLFVRMKDKRGDTHEAEFNLAGLDSVREKLASACGWPA</sequence>
<keyword evidence="3" id="KW-1185">Reference proteome</keyword>
<keyword evidence="1" id="KW-0732">Signal</keyword>
<evidence type="ECO:0000313" key="3">
    <source>
        <dbReference type="Proteomes" id="UP000595197"/>
    </source>
</evidence>
<organism evidence="2 3">
    <name type="scientific">Skermanella cutis</name>
    <dbReference type="NCBI Taxonomy" id="2775420"/>
    <lineage>
        <taxon>Bacteria</taxon>
        <taxon>Pseudomonadati</taxon>
        <taxon>Pseudomonadota</taxon>
        <taxon>Alphaproteobacteria</taxon>
        <taxon>Rhodospirillales</taxon>
        <taxon>Azospirillaceae</taxon>
        <taxon>Skermanella</taxon>
    </lineage>
</organism>
<dbReference type="EMBL" id="CP067420">
    <property type="protein sequence ID" value="QQP91316.1"/>
    <property type="molecule type" value="Genomic_DNA"/>
</dbReference>